<dbReference type="EC" id="1.2.4.1" evidence="5"/>
<dbReference type="CDD" id="cd07036">
    <property type="entry name" value="TPP_PYR_E1-PDHc-beta_like"/>
    <property type="match status" value="1"/>
</dbReference>
<dbReference type="Pfam" id="PF02779">
    <property type="entry name" value="Transket_pyr"/>
    <property type="match status" value="1"/>
</dbReference>
<evidence type="ECO:0000256" key="1">
    <source>
        <dbReference type="ARBA" id="ARBA00001964"/>
    </source>
</evidence>
<dbReference type="Pfam" id="PF02780">
    <property type="entry name" value="Transketolase_C"/>
    <property type="match status" value="1"/>
</dbReference>
<proteinExistence type="predicted"/>
<dbReference type="PANTHER" id="PTHR43257:SF2">
    <property type="entry name" value="PYRUVATE DEHYDROGENASE E1 COMPONENT SUBUNIT BETA"/>
    <property type="match status" value="1"/>
</dbReference>
<dbReference type="SUPFAM" id="SSF52518">
    <property type="entry name" value="Thiamin diphosphate-binding fold (THDP-binding)"/>
    <property type="match status" value="1"/>
</dbReference>
<sequence>MAQLTMVQAICDALQVALEEMPEVLLLGEDIGKNGGVFRATDGLWEHFGDERVIDTPLAEAGIIGSSIGLAVNGFKPVAEVQFLTFIYPAFEQIISHIARLHTRTQGAFPNSIVIRAPYGGGIRAPELHSDSTETFFIHTPGLKVVVPSTPSDAKGLLLAAIKQPDPVIFLEPMKLYRAFKEEVPAGWYEIPLGSARLVQTGTDVTILAWGAMVPVAMQGASECEKSGISCEVIDLRTLDPIDEETIIQSVTKTGRVVIVQEAPRTLGLGSELMAMIQEQAFYSLEAPMVRVTSYDVPVPMYALEDEFRPTAEKVAQAVYKVVQEGGM</sequence>
<dbReference type="EMBL" id="JAUSUV010000016">
    <property type="protein sequence ID" value="MDQ0418712.1"/>
    <property type="molecule type" value="Genomic_DNA"/>
</dbReference>
<evidence type="ECO:0000256" key="2">
    <source>
        <dbReference type="ARBA" id="ARBA00023002"/>
    </source>
</evidence>
<accession>A0AAJ1TLH9</accession>
<dbReference type="InterPro" id="IPR033248">
    <property type="entry name" value="Transketolase_C"/>
</dbReference>
<dbReference type="InterPro" id="IPR029061">
    <property type="entry name" value="THDP-binding"/>
</dbReference>
<evidence type="ECO:0000256" key="3">
    <source>
        <dbReference type="ARBA" id="ARBA00023052"/>
    </source>
</evidence>
<evidence type="ECO:0000259" key="4">
    <source>
        <dbReference type="SMART" id="SM00861"/>
    </source>
</evidence>
<keyword evidence="3" id="KW-0786">Thiamine pyrophosphate</keyword>
<dbReference type="FunFam" id="3.40.50.920:FF:000001">
    <property type="entry name" value="Pyruvate dehydrogenase E1 beta subunit"/>
    <property type="match status" value="1"/>
</dbReference>
<dbReference type="AlphaFoldDB" id="A0AAJ1TLH9"/>
<keyword evidence="5" id="KW-0670">Pyruvate</keyword>
<dbReference type="RefSeq" id="WP_307254620.1">
    <property type="nucleotide sequence ID" value="NZ_JAUSUV010000016.1"/>
</dbReference>
<keyword evidence="6" id="KW-1185">Reference proteome</keyword>
<evidence type="ECO:0000313" key="6">
    <source>
        <dbReference type="Proteomes" id="UP001238450"/>
    </source>
</evidence>
<feature type="domain" description="Transketolase-like pyrimidine-binding" evidence="4">
    <location>
        <begin position="4"/>
        <end position="179"/>
    </location>
</feature>
<dbReference type="SUPFAM" id="SSF52922">
    <property type="entry name" value="TK C-terminal domain-like"/>
    <property type="match status" value="1"/>
</dbReference>
<dbReference type="InterPro" id="IPR009014">
    <property type="entry name" value="Transketo_C/PFOR_II"/>
</dbReference>
<dbReference type="InterPro" id="IPR005475">
    <property type="entry name" value="Transketolase-like_Pyr-bd"/>
</dbReference>
<organism evidence="5 6">
    <name type="scientific">Croceifilum oryzae</name>
    <dbReference type="NCBI Taxonomy" id="1553429"/>
    <lineage>
        <taxon>Bacteria</taxon>
        <taxon>Bacillati</taxon>
        <taxon>Bacillota</taxon>
        <taxon>Bacilli</taxon>
        <taxon>Bacillales</taxon>
        <taxon>Thermoactinomycetaceae</taxon>
        <taxon>Croceifilum</taxon>
    </lineage>
</organism>
<dbReference type="Proteomes" id="UP001238450">
    <property type="component" value="Unassembled WGS sequence"/>
</dbReference>
<dbReference type="GO" id="GO:0004739">
    <property type="term" value="F:pyruvate dehydrogenase (acetyl-transferring) activity"/>
    <property type="evidence" value="ECO:0007669"/>
    <property type="project" value="UniProtKB-EC"/>
</dbReference>
<comment type="caution">
    <text evidence="5">The sequence shown here is derived from an EMBL/GenBank/DDBJ whole genome shotgun (WGS) entry which is preliminary data.</text>
</comment>
<name>A0AAJ1TLH9_9BACL</name>
<reference evidence="5 6" key="1">
    <citation type="submission" date="2023-07" db="EMBL/GenBank/DDBJ databases">
        <title>Genomic Encyclopedia of Type Strains, Phase IV (KMG-IV): sequencing the most valuable type-strain genomes for metagenomic binning, comparative biology and taxonomic classification.</title>
        <authorList>
            <person name="Goeker M."/>
        </authorList>
    </citation>
    <scope>NUCLEOTIDE SEQUENCE [LARGE SCALE GENOMIC DNA]</scope>
    <source>
        <strain evidence="5 6">DSM 46876</strain>
    </source>
</reference>
<comment type="cofactor">
    <cofactor evidence="1">
        <name>thiamine diphosphate</name>
        <dbReference type="ChEBI" id="CHEBI:58937"/>
    </cofactor>
</comment>
<dbReference type="SMART" id="SM00861">
    <property type="entry name" value="Transket_pyr"/>
    <property type="match status" value="1"/>
</dbReference>
<dbReference type="PANTHER" id="PTHR43257">
    <property type="entry name" value="PYRUVATE DEHYDROGENASE E1 COMPONENT BETA SUBUNIT"/>
    <property type="match status" value="1"/>
</dbReference>
<dbReference type="Gene3D" id="3.40.50.920">
    <property type="match status" value="1"/>
</dbReference>
<dbReference type="FunFam" id="3.40.50.970:FF:000001">
    <property type="entry name" value="Pyruvate dehydrogenase E1 beta subunit"/>
    <property type="match status" value="1"/>
</dbReference>
<protein>
    <submittedName>
        <fullName evidence="5">Pyruvate dehydrogenase E1 component beta subunit</fullName>
        <ecNumber evidence="5">1.2.4.1</ecNumber>
    </submittedName>
</protein>
<gene>
    <name evidence="5" type="ORF">J2Z48_002915</name>
</gene>
<dbReference type="Gene3D" id="3.40.50.970">
    <property type="match status" value="1"/>
</dbReference>
<evidence type="ECO:0000313" key="5">
    <source>
        <dbReference type="EMBL" id="MDQ0418712.1"/>
    </source>
</evidence>
<keyword evidence="2 5" id="KW-0560">Oxidoreductase</keyword>